<reference evidence="1 2" key="2">
    <citation type="journal article" date="2011" name="J. Bacteriol.">
        <title>Complete genome sequence of the anaerobic, halophilic alkalithermophile Natranaerobius thermophilus JW/NM-WN-LF.</title>
        <authorList>
            <person name="Zhao B."/>
            <person name="Mesbah N.M."/>
            <person name="Dalin E."/>
            <person name="Goodwin L."/>
            <person name="Nolan M."/>
            <person name="Pitluck S."/>
            <person name="Chertkov O."/>
            <person name="Brettin T.S."/>
            <person name="Han J."/>
            <person name="Larimer F.W."/>
            <person name="Land M.L."/>
            <person name="Hauser L."/>
            <person name="Kyrpides N."/>
            <person name="Wiegel J."/>
        </authorList>
    </citation>
    <scope>NUCLEOTIDE SEQUENCE [LARGE SCALE GENOMIC DNA]</scope>
    <source>
        <strain evidence="2">ATCC BAA-1301 / DSM 18059 / JW/NM-WN-LF</strain>
    </source>
</reference>
<reference evidence="1 2" key="1">
    <citation type="submission" date="2008-04" db="EMBL/GenBank/DDBJ databases">
        <title>Complete sequence of chromosome of Natranaerobius thermophilus JW/NM-WN-LF.</title>
        <authorList>
            <consortium name="US DOE Joint Genome Institute"/>
            <person name="Copeland A."/>
            <person name="Lucas S."/>
            <person name="Lapidus A."/>
            <person name="Glavina del Rio T."/>
            <person name="Dalin E."/>
            <person name="Tice H."/>
            <person name="Bruce D."/>
            <person name="Goodwin L."/>
            <person name="Pitluck S."/>
            <person name="Chertkov O."/>
            <person name="Brettin T."/>
            <person name="Detter J.C."/>
            <person name="Han C."/>
            <person name="Kuske C.R."/>
            <person name="Schmutz J."/>
            <person name="Larimer F."/>
            <person name="Land M."/>
            <person name="Hauser L."/>
            <person name="Kyrpides N."/>
            <person name="Lykidis A."/>
            <person name="Mesbah N.M."/>
            <person name="Wiegel J."/>
        </authorList>
    </citation>
    <scope>NUCLEOTIDE SEQUENCE [LARGE SCALE GENOMIC DNA]</scope>
    <source>
        <strain evidence="2">ATCC BAA-1301 / DSM 18059 / JW/NM-WN-LF</strain>
    </source>
</reference>
<keyword evidence="2" id="KW-1185">Reference proteome</keyword>
<name>B2A4P1_NATTJ</name>
<sequence>MKLKIGNDTMERIRCRVRFDFPGFRKPGRFIFGGRDTFEVAEEKRQNQVENWQNVPLQGVEIEHIEQKETYSVFDEELGEEVAYAPVELIVNADSPEEIVPFIMREEYRKIELYHPESIDFNKPGIERFFSRINEELNYRLSFVKKNTDS</sequence>
<dbReference type="InParanoid" id="B2A4P1"/>
<dbReference type="RefSeq" id="WP_012448084.1">
    <property type="nucleotide sequence ID" value="NC_010718.1"/>
</dbReference>
<protein>
    <submittedName>
        <fullName evidence="1">Uncharacterized protein</fullName>
    </submittedName>
</protein>
<gene>
    <name evidence="1" type="ordered locus">Nther_1642</name>
</gene>
<dbReference type="HOGENOM" id="CLU_1701433_0_0_9"/>
<proteinExistence type="predicted"/>
<dbReference type="STRING" id="457570.Nther_1642"/>
<dbReference type="eggNOG" id="ENOG5032W4C">
    <property type="taxonomic scope" value="Bacteria"/>
</dbReference>
<dbReference type="EMBL" id="CP001034">
    <property type="protein sequence ID" value="ACB85216.1"/>
    <property type="molecule type" value="Genomic_DNA"/>
</dbReference>
<evidence type="ECO:0000313" key="2">
    <source>
        <dbReference type="Proteomes" id="UP000001683"/>
    </source>
</evidence>
<accession>B2A4P1</accession>
<organism evidence="1 2">
    <name type="scientific">Natranaerobius thermophilus (strain ATCC BAA-1301 / DSM 18059 / JW/NM-WN-LF)</name>
    <dbReference type="NCBI Taxonomy" id="457570"/>
    <lineage>
        <taxon>Bacteria</taxon>
        <taxon>Bacillati</taxon>
        <taxon>Bacillota</taxon>
        <taxon>Clostridia</taxon>
        <taxon>Natranaerobiales</taxon>
        <taxon>Natranaerobiaceae</taxon>
        <taxon>Natranaerobius</taxon>
    </lineage>
</organism>
<evidence type="ECO:0000313" key="1">
    <source>
        <dbReference type="EMBL" id="ACB85216.1"/>
    </source>
</evidence>
<dbReference type="Proteomes" id="UP000001683">
    <property type="component" value="Chromosome"/>
</dbReference>
<dbReference type="AlphaFoldDB" id="B2A4P1"/>
<dbReference type="KEGG" id="nth:Nther_1642"/>
<dbReference type="OrthoDB" id="1723695at2"/>